<feature type="transmembrane region" description="Helical" evidence="6">
    <location>
        <begin position="154"/>
        <end position="176"/>
    </location>
</feature>
<evidence type="ECO:0000313" key="11">
    <source>
        <dbReference type="Proteomes" id="UP000217005"/>
    </source>
</evidence>
<proteinExistence type="inferred from homology"/>
<organism evidence="8 11">
    <name type="scientific">Bordetella genomosp. 1</name>
    <dbReference type="NCBI Taxonomy" id="1395607"/>
    <lineage>
        <taxon>Bacteria</taxon>
        <taxon>Pseudomonadati</taxon>
        <taxon>Pseudomonadota</taxon>
        <taxon>Betaproteobacteria</taxon>
        <taxon>Burkholderiales</taxon>
        <taxon>Alcaligenaceae</taxon>
        <taxon>Bordetella</taxon>
    </lineage>
</organism>
<dbReference type="InterPro" id="IPR037185">
    <property type="entry name" value="EmrE-like"/>
</dbReference>
<dbReference type="Proteomes" id="UP000217005">
    <property type="component" value="Unassembled WGS sequence"/>
</dbReference>
<comment type="subcellular location">
    <subcellularLocation>
        <location evidence="1">Membrane</location>
        <topology evidence="1">Multi-pass membrane protein</topology>
    </subcellularLocation>
</comment>
<dbReference type="PANTHER" id="PTHR32322:SF2">
    <property type="entry name" value="EAMA DOMAIN-CONTAINING PROTEIN"/>
    <property type="match status" value="1"/>
</dbReference>
<feature type="transmembrane region" description="Helical" evidence="6">
    <location>
        <begin position="7"/>
        <end position="25"/>
    </location>
</feature>
<keyword evidence="5 6" id="KW-0472">Membrane</keyword>
<feature type="transmembrane region" description="Helical" evidence="6">
    <location>
        <begin position="123"/>
        <end position="142"/>
    </location>
</feature>
<sequence>MAARNIAYLELTLAMVLVGSTVVAGKLAGATVAPLTATALRLALALPAFLLLLRWRRTPLPALDRHDRVLLCVQAAAGSVGYTAFLLAGLARLPAADAGIVLGTLPAVSALLAATLPGERAGAATWLAVALATMGVLLVSGARSGAAGVPLDPAGLALVLGAVVCEAGFILGARWLRTPLPPVLLSTLLAALGLPLALAGALLFEAPWRARPDAQAWAALLYYALVPTVAGFVLWYSGLARLGAGGGTRAAVFTAFAPVSAVLLSALVLREPLLPAQLAGMGCVAAAAMAAAAPRPQRPTA</sequence>
<dbReference type="PANTHER" id="PTHR32322">
    <property type="entry name" value="INNER MEMBRANE TRANSPORTER"/>
    <property type="match status" value="1"/>
</dbReference>
<dbReference type="OrthoDB" id="8925227at2"/>
<dbReference type="Proteomes" id="UP000216354">
    <property type="component" value="Unassembled WGS sequence"/>
</dbReference>
<reference evidence="8 11" key="2">
    <citation type="submission" date="2017-05" db="EMBL/GenBank/DDBJ databases">
        <title>Complete and WGS of Bordetella genogroups.</title>
        <authorList>
            <person name="Spilker T."/>
            <person name="LiPuma J."/>
        </authorList>
    </citation>
    <scope>NUCLEOTIDE SEQUENCE [LARGE SCALE GENOMIC DNA]</scope>
    <source>
        <strain evidence="8 11">AU17610</strain>
    </source>
</reference>
<evidence type="ECO:0000313" key="9">
    <source>
        <dbReference type="EMBL" id="OZI65093.1"/>
    </source>
</evidence>
<keyword evidence="4 6" id="KW-1133">Transmembrane helix</keyword>
<evidence type="ECO:0000256" key="6">
    <source>
        <dbReference type="SAM" id="Phobius"/>
    </source>
</evidence>
<comment type="caution">
    <text evidence="8">The sequence shown here is derived from an EMBL/GenBank/DDBJ whole genome shotgun (WGS) entry which is preliminary data.</text>
</comment>
<keyword evidence="3 6" id="KW-0812">Transmembrane</keyword>
<protein>
    <submittedName>
        <fullName evidence="8">EamA family transporter</fullName>
    </submittedName>
</protein>
<evidence type="ECO:0000256" key="3">
    <source>
        <dbReference type="ARBA" id="ARBA00022692"/>
    </source>
</evidence>
<keyword evidence="10" id="KW-1185">Reference proteome</keyword>
<evidence type="ECO:0000313" key="10">
    <source>
        <dbReference type="Proteomes" id="UP000216354"/>
    </source>
</evidence>
<feature type="transmembrane region" description="Helical" evidence="6">
    <location>
        <begin position="274"/>
        <end position="293"/>
    </location>
</feature>
<feature type="transmembrane region" description="Helical" evidence="6">
    <location>
        <begin position="216"/>
        <end position="238"/>
    </location>
</feature>
<reference evidence="9 10" key="1">
    <citation type="submission" date="2017-05" db="EMBL/GenBank/DDBJ databases">
        <title>Complete and WGS of Bordetella genogroups.</title>
        <authorList>
            <person name="Spilker T."/>
            <person name="Lipuma J."/>
        </authorList>
    </citation>
    <scope>NUCLEOTIDE SEQUENCE [LARGE SCALE GENOMIC DNA]</scope>
    <source>
        <strain evidence="9 10">AU9795</strain>
    </source>
</reference>
<dbReference type="Pfam" id="PF00892">
    <property type="entry name" value="EamA"/>
    <property type="match status" value="2"/>
</dbReference>
<dbReference type="InterPro" id="IPR000620">
    <property type="entry name" value="EamA_dom"/>
</dbReference>
<evidence type="ECO:0000256" key="2">
    <source>
        <dbReference type="ARBA" id="ARBA00007362"/>
    </source>
</evidence>
<dbReference type="InterPro" id="IPR050638">
    <property type="entry name" value="AA-Vitamin_Transporters"/>
</dbReference>
<name>A0A261RVU3_9BORD</name>
<dbReference type="AlphaFoldDB" id="A0A261RVU3"/>
<feature type="transmembrane region" description="Helical" evidence="6">
    <location>
        <begin position="98"/>
        <end position="116"/>
    </location>
</feature>
<feature type="transmembrane region" description="Helical" evidence="6">
    <location>
        <begin position="183"/>
        <end position="204"/>
    </location>
</feature>
<evidence type="ECO:0000259" key="7">
    <source>
        <dbReference type="Pfam" id="PF00892"/>
    </source>
</evidence>
<evidence type="ECO:0000256" key="1">
    <source>
        <dbReference type="ARBA" id="ARBA00004141"/>
    </source>
</evidence>
<feature type="domain" description="EamA" evidence="7">
    <location>
        <begin position="155"/>
        <end position="289"/>
    </location>
</feature>
<dbReference type="GO" id="GO:0016020">
    <property type="term" value="C:membrane"/>
    <property type="evidence" value="ECO:0007669"/>
    <property type="project" value="UniProtKB-SubCell"/>
</dbReference>
<evidence type="ECO:0000313" key="8">
    <source>
        <dbReference type="EMBL" id="OZI29174.1"/>
    </source>
</evidence>
<feature type="transmembrane region" description="Helical" evidence="6">
    <location>
        <begin position="250"/>
        <end position="268"/>
    </location>
</feature>
<dbReference type="EMBL" id="NEVR01000002">
    <property type="protein sequence ID" value="OZI65093.1"/>
    <property type="molecule type" value="Genomic_DNA"/>
</dbReference>
<dbReference type="SUPFAM" id="SSF103481">
    <property type="entry name" value="Multidrug resistance efflux transporter EmrE"/>
    <property type="match status" value="2"/>
</dbReference>
<feature type="domain" description="EamA" evidence="7">
    <location>
        <begin position="8"/>
        <end position="140"/>
    </location>
</feature>
<accession>A0A261RVU3</accession>
<gene>
    <name evidence="9" type="ORF">CAL27_08455</name>
    <name evidence="8" type="ORF">CEG14_21335</name>
</gene>
<dbReference type="RefSeq" id="WP_094828411.1">
    <property type="nucleotide sequence ID" value="NZ_NEVL01000005.1"/>
</dbReference>
<evidence type="ECO:0000256" key="4">
    <source>
        <dbReference type="ARBA" id="ARBA00022989"/>
    </source>
</evidence>
<comment type="similarity">
    <text evidence="2">Belongs to the EamA transporter family.</text>
</comment>
<feature type="transmembrane region" description="Helical" evidence="6">
    <location>
        <begin position="31"/>
        <end position="53"/>
    </location>
</feature>
<feature type="transmembrane region" description="Helical" evidence="6">
    <location>
        <begin position="69"/>
        <end position="92"/>
    </location>
</feature>
<dbReference type="EMBL" id="NEVL01000005">
    <property type="protein sequence ID" value="OZI29174.1"/>
    <property type="molecule type" value="Genomic_DNA"/>
</dbReference>
<evidence type="ECO:0000256" key="5">
    <source>
        <dbReference type="ARBA" id="ARBA00023136"/>
    </source>
</evidence>